<keyword evidence="3" id="KW-1185">Reference proteome</keyword>
<dbReference type="AlphaFoldDB" id="A0A6L7EYS7"/>
<proteinExistence type="predicted"/>
<dbReference type="EMBL" id="WUEK01000003">
    <property type="protein sequence ID" value="MXG89001.1"/>
    <property type="molecule type" value="Genomic_DNA"/>
</dbReference>
<evidence type="ECO:0000313" key="2">
    <source>
        <dbReference type="EMBL" id="MXG89001.1"/>
    </source>
</evidence>
<protein>
    <submittedName>
        <fullName evidence="2">Uncharacterized protein</fullName>
    </submittedName>
</protein>
<sequence length="266" mass="27216">MRRSIISVVLALVAVVAVSGAVLAGTGGGSSVTQARLERSLPTEFANLYSQQARLLGHQGVTPASLQAEAMCDKGGAVEDNVGPGSNWNCLVSWTDPNNPMPPEGYGKFELDVHSNGCYTASGPSKLVGFQTITDRRGAEVTNPVYEFDGCFDPQGDNTPTGVEFPSLVQVTTTALQPSDDGTVSLQLSCGTGVAGCQGTVDAKAGDTDLGTVPFTIPEEQTATVHFPTPVPAGADSVDFTVTVTKGVSSKGPGVPATTTLTLPAG</sequence>
<dbReference type="RefSeq" id="WP_160876031.1">
    <property type="nucleotide sequence ID" value="NZ_WUEK01000003.1"/>
</dbReference>
<evidence type="ECO:0000256" key="1">
    <source>
        <dbReference type="SAM" id="SignalP"/>
    </source>
</evidence>
<comment type="caution">
    <text evidence="2">The sequence shown here is derived from an EMBL/GenBank/DDBJ whole genome shotgun (WGS) entry which is preliminary data.</text>
</comment>
<feature type="chain" id="PRO_5027080582" evidence="1">
    <location>
        <begin position="25"/>
        <end position="266"/>
    </location>
</feature>
<accession>A0A6L7EYS7</accession>
<reference evidence="2 3" key="1">
    <citation type="submission" date="2019-12" db="EMBL/GenBank/DDBJ databases">
        <authorList>
            <person name="Kun Z."/>
        </authorList>
    </citation>
    <scope>NUCLEOTIDE SEQUENCE [LARGE SCALE GENOMIC DNA]</scope>
    <source>
        <strain evidence="2 3">YIM 123512</strain>
    </source>
</reference>
<evidence type="ECO:0000313" key="3">
    <source>
        <dbReference type="Proteomes" id="UP000473325"/>
    </source>
</evidence>
<feature type="signal peptide" evidence="1">
    <location>
        <begin position="1"/>
        <end position="24"/>
    </location>
</feature>
<name>A0A6L7EYS7_9ACTN</name>
<keyword evidence="1" id="KW-0732">Signal</keyword>
<dbReference type="Proteomes" id="UP000473325">
    <property type="component" value="Unassembled WGS sequence"/>
</dbReference>
<organism evidence="2 3">
    <name type="scientific">Nocardioides flavescens</name>
    <dbReference type="NCBI Taxonomy" id="2691959"/>
    <lineage>
        <taxon>Bacteria</taxon>
        <taxon>Bacillati</taxon>
        <taxon>Actinomycetota</taxon>
        <taxon>Actinomycetes</taxon>
        <taxon>Propionibacteriales</taxon>
        <taxon>Nocardioidaceae</taxon>
        <taxon>Nocardioides</taxon>
    </lineage>
</organism>
<gene>
    <name evidence="2" type="ORF">GRQ65_05505</name>
</gene>